<reference evidence="9 10" key="1">
    <citation type="submission" date="2020-09" db="EMBL/GenBank/DDBJ databases">
        <title>Novel species of Mucilaginibacter isolated from a glacier on the Tibetan Plateau.</title>
        <authorList>
            <person name="Liu Q."/>
            <person name="Xin Y.-H."/>
        </authorList>
    </citation>
    <scope>NUCLEOTIDE SEQUENCE [LARGE SCALE GENOMIC DNA]</scope>
    <source>
        <strain evidence="9 10">CGMCC 1.13878</strain>
    </source>
</reference>
<dbReference type="PROSITE" id="PS52029">
    <property type="entry name" value="LD_TPASE"/>
    <property type="match status" value="1"/>
</dbReference>
<evidence type="ECO:0000259" key="8">
    <source>
        <dbReference type="PROSITE" id="PS52029"/>
    </source>
</evidence>
<comment type="caution">
    <text evidence="9">The sequence shown here is derived from an EMBL/GenBank/DDBJ whole genome shotgun (WGS) entry which is preliminary data.</text>
</comment>
<sequence>MERMMISIKSAKAIGITILYSVVLQFLSFHSYAKSIDRDTSLTGEITMLMHEKTINNELYFPASVKRFYASSGYKPSWIKGPVNSAKTWDAMLMIDCVLQFGLSYDDYHPKELLYDKLHIMLDKGNEISNAQKARFDVMLTDAMLAFINHLHYGKLNPNFSSAQIDAGIPGNVYAELVLASAIQQPDFMSAVLAVQPKSKEYYALQRYLYKVKGLQLDDCYEVPDADVRKAAINMERLRWADVEQSSYIQVNIPTYTLSFHQPDTTYLFKIIVGKPSTPTPTLLSGISYFTTAPEWKVPANIFTKELLPKAIKNTKYLEDNHIAIYNNRGVYVEPLLNNLLSVKKNSKNYYARQSSGCDNSLGRIVFRFANIYDVYLHDTPEQSLFKKKERALSHGCVRVEQAEKLASLLLKNDDAESKIADMHKAVMAYTNQNFKLKKQVPINITYLTCEMKEGELIIYKDIYNLDKSLEMALYNDSPVLTMR</sequence>
<dbReference type="InterPro" id="IPR052905">
    <property type="entry name" value="LD-transpeptidase_YkuD-like"/>
</dbReference>
<dbReference type="InterPro" id="IPR045380">
    <property type="entry name" value="LD_TPept_scaffold_dom"/>
</dbReference>
<dbReference type="InterPro" id="IPR038063">
    <property type="entry name" value="Transpep_catalytic_dom"/>
</dbReference>
<evidence type="ECO:0000256" key="1">
    <source>
        <dbReference type="ARBA" id="ARBA00004752"/>
    </source>
</evidence>
<keyword evidence="3" id="KW-0808">Transferase</keyword>
<evidence type="ECO:0000256" key="7">
    <source>
        <dbReference type="PROSITE-ProRule" id="PRU01373"/>
    </source>
</evidence>
<evidence type="ECO:0000313" key="9">
    <source>
        <dbReference type="EMBL" id="MBD1384358.1"/>
    </source>
</evidence>
<name>A0ABR7X188_9SPHI</name>
<keyword evidence="6 7" id="KW-0961">Cell wall biogenesis/degradation</keyword>
<feature type="active site" description="Nucleophile" evidence="7">
    <location>
        <position position="397"/>
    </location>
</feature>
<dbReference type="Gene3D" id="2.40.440.10">
    <property type="entry name" value="L,D-transpeptidase catalytic domain-like"/>
    <property type="match status" value="1"/>
</dbReference>
<evidence type="ECO:0000256" key="4">
    <source>
        <dbReference type="ARBA" id="ARBA00022960"/>
    </source>
</evidence>
<accession>A0ABR7X188</accession>
<comment type="similarity">
    <text evidence="2">Belongs to the YkuD family.</text>
</comment>
<evidence type="ECO:0000313" key="10">
    <source>
        <dbReference type="Proteomes" id="UP000618754"/>
    </source>
</evidence>
<evidence type="ECO:0000256" key="5">
    <source>
        <dbReference type="ARBA" id="ARBA00022984"/>
    </source>
</evidence>
<dbReference type="Pfam" id="PF03734">
    <property type="entry name" value="YkuD"/>
    <property type="match status" value="1"/>
</dbReference>
<evidence type="ECO:0000256" key="3">
    <source>
        <dbReference type="ARBA" id="ARBA00022679"/>
    </source>
</evidence>
<comment type="pathway">
    <text evidence="1 7">Cell wall biogenesis; peptidoglycan biosynthesis.</text>
</comment>
<dbReference type="Proteomes" id="UP000618754">
    <property type="component" value="Unassembled WGS sequence"/>
</dbReference>
<keyword evidence="10" id="KW-1185">Reference proteome</keyword>
<dbReference type="EMBL" id="JACWMW010000001">
    <property type="protein sequence ID" value="MBD1384358.1"/>
    <property type="molecule type" value="Genomic_DNA"/>
</dbReference>
<dbReference type="CDD" id="cd16913">
    <property type="entry name" value="YkuD_like"/>
    <property type="match status" value="1"/>
</dbReference>
<keyword evidence="4 7" id="KW-0133">Cell shape</keyword>
<keyword evidence="5 7" id="KW-0573">Peptidoglycan synthesis</keyword>
<feature type="domain" description="L,D-TPase catalytic" evidence="8">
    <location>
        <begin position="247"/>
        <end position="423"/>
    </location>
</feature>
<organism evidence="9 10">
    <name type="scientific">Mucilaginibacter rigui</name>
    <dbReference type="NCBI Taxonomy" id="534635"/>
    <lineage>
        <taxon>Bacteria</taxon>
        <taxon>Pseudomonadati</taxon>
        <taxon>Bacteroidota</taxon>
        <taxon>Sphingobacteriia</taxon>
        <taxon>Sphingobacteriales</taxon>
        <taxon>Sphingobacteriaceae</taxon>
        <taxon>Mucilaginibacter</taxon>
    </lineage>
</organism>
<evidence type="ECO:0000256" key="2">
    <source>
        <dbReference type="ARBA" id="ARBA00005992"/>
    </source>
</evidence>
<dbReference type="InterPro" id="IPR005490">
    <property type="entry name" value="LD_TPept_cat_dom"/>
</dbReference>
<proteinExistence type="inferred from homology"/>
<protein>
    <submittedName>
        <fullName evidence="9">L,D-transpeptidase family protein</fullName>
    </submittedName>
</protein>
<gene>
    <name evidence="9" type="ORF">IDJ75_03640</name>
</gene>
<dbReference type="RefSeq" id="WP_191174237.1">
    <property type="nucleotide sequence ID" value="NZ_JACWMW010000001.1"/>
</dbReference>
<dbReference type="SUPFAM" id="SSF141523">
    <property type="entry name" value="L,D-transpeptidase catalytic domain-like"/>
    <property type="match status" value="1"/>
</dbReference>
<dbReference type="PANTHER" id="PTHR41533">
    <property type="entry name" value="L,D-TRANSPEPTIDASE HI_1667-RELATED"/>
    <property type="match status" value="1"/>
</dbReference>
<evidence type="ECO:0000256" key="6">
    <source>
        <dbReference type="ARBA" id="ARBA00023316"/>
    </source>
</evidence>
<feature type="active site" description="Proton donor/acceptor" evidence="7">
    <location>
        <position position="378"/>
    </location>
</feature>
<dbReference type="PANTHER" id="PTHR41533:SF2">
    <property type="entry name" value="BLR7131 PROTEIN"/>
    <property type="match status" value="1"/>
</dbReference>
<dbReference type="Pfam" id="PF20142">
    <property type="entry name" value="Scaffold"/>
    <property type="match status" value="1"/>
</dbReference>